<proteinExistence type="predicted"/>
<dbReference type="InterPro" id="IPR001453">
    <property type="entry name" value="MoaB/Mog_dom"/>
</dbReference>
<evidence type="ECO:0000259" key="1">
    <source>
        <dbReference type="SMART" id="SM00852"/>
    </source>
</evidence>
<organism evidence="2 3">
    <name type="scientific">Bacillus thuringiensis</name>
    <dbReference type="NCBI Taxonomy" id="1428"/>
    <lineage>
        <taxon>Bacteria</taxon>
        <taxon>Bacillati</taxon>
        <taxon>Bacillota</taxon>
        <taxon>Bacilli</taxon>
        <taxon>Bacillales</taxon>
        <taxon>Bacillaceae</taxon>
        <taxon>Bacillus</taxon>
        <taxon>Bacillus cereus group</taxon>
    </lineage>
</organism>
<feature type="domain" description="MoaB/Mog" evidence="1">
    <location>
        <begin position="6"/>
        <end position="173"/>
    </location>
</feature>
<reference evidence="2 3" key="1">
    <citation type="submission" date="2016-08" db="EMBL/GenBank/DDBJ databases">
        <authorList>
            <person name="Seilhamer J.J."/>
        </authorList>
    </citation>
    <scope>NUCLEOTIDE SEQUENCE [LARGE SCALE GENOMIC DNA]</scope>
    <source>
        <strain evidence="2 3">IEBC_T61001</strain>
    </source>
</reference>
<sequence length="261" mass="30469">MNNEVAILCTGSELMGRKQDTNSFWIASKLQSIGYASGEIRIVRDDFNKILSTIKEWIEMYPIIFVTGGMGNTGDDFSRKVIFELGKGDLKILGKEYRKHLYTLYKKWIGRLPRRAMEQLVVTSDSIPLFNKKGTSPGILLRCKTSTIFFLPGVPDEVKCIFNGHIKKHLLNNQKKQVKKYSAYFEKLSETELNHYIKRKNWIQYEGIDIGIYCSKNIIELQVTDYENRDIFFYEWQELLKYLKMNLLSEDVTNEFIAKLD</sequence>
<name>A0A1C4E3W9_BACTU</name>
<dbReference type="InterPro" id="IPR036425">
    <property type="entry name" value="MoaB/Mog-like_dom_sf"/>
</dbReference>
<dbReference type="Gene3D" id="3.40.980.10">
    <property type="entry name" value="MoaB/Mog-like domain"/>
    <property type="match status" value="1"/>
</dbReference>
<gene>
    <name evidence="2" type="ORF">BTT61001_02866</name>
</gene>
<dbReference type="SMART" id="SM00852">
    <property type="entry name" value="MoCF_biosynth"/>
    <property type="match status" value="1"/>
</dbReference>
<dbReference type="Pfam" id="PF00994">
    <property type="entry name" value="MoCF_biosynth"/>
    <property type="match status" value="1"/>
</dbReference>
<evidence type="ECO:0000313" key="2">
    <source>
        <dbReference type="EMBL" id="SCC38205.1"/>
    </source>
</evidence>
<dbReference type="PANTHER" id="PTHR13939:SF0">
    <property type="entry name" value="NMN AMIDOHYDROLASE-LIKE PROTEIN YFAY"/>
    <property type="match status" value="1"/>
</dbReference>
<dbReference type="RefSeq" id="WP_087984353.1">
    <property type="nucleotide sequence ID" value="NZ_FMBI01000030.1"/>
</dbReference>
<protein>
    <submittedName>
        <fullName evidence="2">Molybdopterin binding domain containing protein</fullName>
    </submittedName>
</protein>
<dbReference type="PANTHER" id="PTHR13939">
    <property type="entry name" value="NICOTINAMIDE-NUCLEOTIDE AMIDOHYDROLASE PNCC"/>
    <property type="match status" value="1"/>
</dbReference>
<dbReference type="EMBL" id="FMBI01000030">
    <property type="protein sequence ID" value="SCC38205.1"/>
    <property type="molecule type" value="Genomic_DNA"/>
</dbReference>
<accession>A0A1C4E3W9</accession>
<evidence type="ECO:0000313" key="3">
    <source>
        <dbReference type="Proteomes" id="UP000195991"/>
    </source>
</evidence>
<dbReference type="AlphaFoldDB" id="A0A1C4E3W9"/>
<dbReference type="SUPFAM" id="SSF53218">
    <property type="entry name" value="Molybdenum cofactor biosynthesis proteins"/>
    <property type="match status" value="1"/>
</dbReference>
<dbReference type="InterPro" id="IPR050101">
    <property type="entry name" value="CinA"/>
</dbReference>
<dbReference type="Proteomes" id="UP000195991">
    <property type="component" value="Unassembled WGS sequence"/>
</dbReference>